<dbReference type="Pfam" id="PF04116">
    <property type="entry name" value="FA_hydroxylase"/>
    <property type="match status" value="1"/>
</dbReference>
<sequence>MIAINIKEWATSSFFLFSSPSNRLYYLYLISFIILALLFAKNKKEIFTKSYWFNPSAIFDYKVYGFNSLLKVLLITPVIFSVFTVTKSVLGILYFFFPNFSAFSLSDGSLLWVFTFYSFIINDFFRFFLHFLMHKIPFLWKFHRTHHTATMLTPFTLHRNHPVEVLLAQCRNVISLGVISGSFMFLFNKQVGGVDILGVNFIGFLFNLLGSNLRHSHIFLGYGPMEYLFLSPAQHQIHHAKDVELYNKNYGIVLSVWDILFKSFRISRDVKISGFGTGEKSVEHTFKSQILSAFKP</sequence>
<dbReference type="STRING" id="862908.BMS_1217"/>
<dbReference type="GO" id="GO:0012505">
    <property type="term" value="C:endomembrane system"/>
    <property type="evidence" value="ECO:0007669"/>
    <property type="project" value="UniProtKB-SubCell"/>
</dbReference>
<comment type="subcellular location">
    <subcellularLocation>
        <location evidence="1">Endomembrane system</location>
        <topology evidence="1">Multi-pass membrane protein</topology>
    </subcellularLocation>
</comment>
<evidence type="ECO:0000256" key="7">
    <source>
        <dbReference type="SAM" id="Phobius"/>
    </source>
</evidence>
<feature type="transmembrane region" description="Helical" evidence="7">
    <location>
        <begin position="193"/>
        <end position="210"/>
    </location>
</feature>
<keyword evidence="3 7" id="KW-1133">Transmembrane helix</keyword>
<feature type="transmembrane region" description="Helical" evidence="7">
    <location>
        <begin position="24"/>
        <end position="40"/>
    </location>
</feature>
<dbReference type="InterPro" id="IPR006694">
    <property type="entry name" value="Fatty_acid_hydroxylase"/>
</dbReference>
<evidence type="ECO:0000256" key="2">
    <source>
        <dbReference type="ARBA" id="ARBA00022692"/>
    </source>
</evidence>
<dbReference type="PATRIC" id="fig|862908.3.peg.1159"/>
<dbReference type="GO" id="GO:0050479">
    <property type="term" value="F:glyceryl-ether monooxygenase activity"/>
    <property type="evidence" value="ECO:0007669"/>
    <property type="project" value="TreeGrafter"/>
</dbReference>
<dbReference type="PANTHER" id="PTHR21624">
    <property type="entry name" value="STEROL DESATURASE-RELATED PROTEIN"/>
    <property type="match status" value="1"/>
</dbReference>
<dbReference type="PANTHER" id="PTHR21624:SF1">
    <property type="entry name" value="ALKYLGLYCEROL MONOOXYGENASE"/>
    <property type="match status" value="1"/>
</dbReference>
<evidence type="ECO:0000256" key="5">
    <source>
        <dbReference type="ARBA" id="ARBA00023098"/>
    </source>
</evidence>
<feature type="domain" description="Fatty acid hydroxylase" evidence="8">
    <location>
        <begin position="118"/>
        <end position="262"/>
    </location>
</feature>
<keyword evidence="5" id="KW-0443">Lipid metabolism</keyword>
<dbReference type="KEGG" id="bmx:BMS_1217"/>
<evidence type="ECO:0000256" key="3">
    <source>
        <dbReference type="ARBA" id="ARBA00022989"/>
    </source>
</evidence>
<keyword evidence="2 7" id="KW-0812">Transmembrane</keyword>
<evidence type="ECO:0000256" key="4">
    <source>
        <dbReference type="ARBA" id="ARBA00023002"/>
    </source>
</evidence>
<dbReference type="AlphaFoldDB" id="E1WYZ7"/>
<accession>E1WYZ7</accession>
<dbReference type="Proteomes" id="UP000008963">
    <property type="component" value="Chromosome"/>
</dbReference>
<feature type="transmembrane region" description="Helical" evidence="7">
    <location>
        <begin position="72"/>
        <end position="97"/>
    </location>
</feature>
<keyword evidence="6 7" id="KW-0472">Membrane</keyword>
<dbReference type="eggNOG" id="COG3000">
    <property type="taxonomic scope" value="Bacteria"/>
</dbReference>
<evidence type="ECO:0000256" key="6">
    <source>
        <dbReference type="ARBA" id="ARBA00023136"/>
    </source>
</evidence>
<dbReference type="InterPro" id="IPR051689">
    <property type="entry name" value="Sterol_desaturase/TMEM195"/>
</dbReference>
<feature type="transmembrane region" description="Helical" evidence="7">
    <location>
        <begin position="109"/>
        <end position="129"/>
    </location>
</feature>
<dbReference type="GO" id="GO:0006643">
    <property type="term" value="P:membrane lipid metabolic process"/>
    <property type="evidence" value="ECO:0007669"/>
    <property type="project" value="TreeGrafter"/>
</dbReference>
<name>E1WYZ7_HALMS</name>
<protein>
    <submittedName>
        <fullName evidence="9">Membrane protein</fullName>
    </submittedName>
</protein>
<dbReference type="HOGENOM" id="CLU_069609_0_0_7"/>
<dbReference type="GO" id="GO:0008610">
    <property type="term" value="P:lipid biosynthetic process"/>
    <property type="evidence" value="ECO:0007669"/>
    <property type="project" value="InterPro"/>
</dbReference>
<evidence type="ECO:0000256" key="1">
    <source>
        <dbReference type="ARBA" id="ARBA00004127"/>
    </source>
</evidence>
<dbReference type="GO" id="GO:0016020">
    <property type="term" value="C:membrane"/>
    <property type="evidence" value="ECO:0007669"/>
    <property type="project" value="GOC"/>
</dbReference>
<reference evidence="10" key="1">
    <citation type="journal article" date="2013" name="ISME J.">
        <title>A small predatory core genome in the divergent marine Bacteriovorax marinus SJ and the terrestrial Bdellovibrio bacteriovorus.</title>
        <authorList>
            <person name="Crossman L.C."/>
            <person name="Chen H."/>
            <person name="Cerdeno-Tarraga A.M."/>
            <person name="Brooks K."/>
            <person name="Quail M.A."/>
            <person name="Pineiro S.A."/>
            <person name="Hobley L."/>
            <person name="Sockett R.E."/>
            <person name="Bentley S.D."/>
            <person name="Parkhill J."/>
            <person name="Williams H.N."/>
            <person name="Stine O.C."/>
        </authorList>
    </citation>
    <scope>NUCLEOTIDE SEQUENCE [LARGE SCALE GENOMIC DNA]</scope>
    <source>
        <strain evidence="10">ATCC BAA-682 / DSM 15412 / SJ</strain>
    </source>
</reference>
<gene>
    <name evidence="9" type="ordered locus">BMS_1217</name>
</gene>
<evidence type="ECO:0000259" key="8">
    <source>
        <dbReference type="Pfam" id="PF04116"/>
    </source>
</evidence>
<organism evidence="9 10">
    <name type="scientific">Halobacteriovorax marinus (strain ATCC BAA-682 / DSM 15412 / SJ)</name>
    <name type="common">Bacteriovorax marinus</name>
    <dbReference type="NCBI Taxonomy" id="862908"/>
    <lineage>
        <taxon>Bacteria</taxon>
        <taxon>Pseudomonadati</taxon>
        <taxon>Bdellovibrionota</taxon>
        <taxon>Bacteriovoracia</taxon>
        <taxon>Bacteriovoracales</taxon>
        <taxon>Halobacteriovoraceae</taxon>
        <taxon>Halobacteriovorax</taxon>
    </lineage>
</organism>
<dbReference type="RefSeq" id="WP_014243878.1">
    <property type="nucleotide sequence ID" value="NC_016620.1"/>
</dbReference>
<keyword evidence="10" id="KW-1185">Reference proteome</keyword>
<dbReference type="OrthoDB" id="9770329at2"/>
<proteinExistence type="predicted"/>
<dbReference type="GO" id="GO:0005506">
    <property type="term" value="F:iron ion binding"/>
    <property type="evidence" value="ECO:0007669"/>
    <property type="project" value="InterPro"/>
</dbReference>
<evidence type="ECO:0000313" key="9">
    <source>
        <dbReference type="EMBL" id="CBW26094.1"/>
    </source>
</evidence>
<keyword evidence="4" id="KW-0560">Oxidoreductase</keyword>
<dbReference type="EMBL" id="FQ312005">
    <property type="protein sequence ID" value="CBW26094.1"/>
    <property type="molecule type" value="Genomic_DNA"/>
</dbReference>
<evidence type="ECO:0000313" key="10">
    <source>
        <dbReference type="Proteomes" id="UP000008963"/>
    </source>
</evidence>